<dbReference type="Proteomes" id="UP000291116">
    <property type="component" value="Unassembled WGS sequence"/>
</dbReference>
<feature type="region of interest" description="Disordered" evidence="1">
    <location>
        <begin position="377"/>
        <end position="427"/>
    </location>
</feature>
<feature type="compositionally biased region" description="Polar residues" evidence="1">
    <location>
        <begin position="612"/>
        <end position="621"/>
    </location>
</feature>
<feature type="compositionally biased region" description="Polar residues" evidence="1">
    <location>
        <begin position="131"/>
        <end position="142"/>
    </location>
</feature>
<dbReference type="AlphaFoldDB" id="A0A448Z626"/>
<feature type="compositionally biased region" description="Polar residues" evidence="1">
    <location>
        <begin position="280"/>
        <end position="304"/>
    </location>
</feature>
<feature type="compositionally biased region" description="Basic and acidic residues" evidence="1">
    <location>
        <begin position="220"/>
        <end position="244"/>
    </location>
</feature>
<feature type="region of interest" description="Disordered" evidence="1">
    <location>
        <begin position="212"/>
        <end position="253"/>
    </location>
</feature>
<organism evidence="2 3">
    <name type="scientific">Pseudo-nitzschia multistriata</name>
    <dbReference type="NCBI Taxonomy" id="183589"/>
    <lineage>
        <taxon>Eukaryota</taxon>
        <taxon>Sar</taxon>
        <taxon>Stramenopiles</taxon>
        <taxon>Ochrophyta</taxon>
        <taxon>Bacillariophyta</taxon>
        <taxon>Bacillariophyceae</taxon>
        <taxon>Bacillariophycidae</taxon>
        <taxon>Bacillariales</taxon>
        <taxon>Bacillariaceae</taxon>
        <taxon>Pseudo-nitzschia</taxon>
    </lineage>
</organism>
<evidence type="ECO:0000256" key="1">
    <source>
        <dbReference type="SAM" id="MobiDB-lite"/>
    </source>
</evidence>
<feature type="region of interest" description="Disordered" evidence="1">
    <location>
        <begin position="1"/>
        <end position="60"/>
    </location>
</feature>
<feature type="compositionally biased region" description="Low complexity" evidence="1">
    <location>
        <begin position="682"/>
        <end position="692"/>
    </location>
</feature>
<name>A0A448Z626_9STRA</name>
<dbReference type="InterPro" id="IPR047002">
    <property type="entry name" value="Tcp10_C_sf"/>
</dbReference>
<keyword evidence="3" id="KW-1185">Reference proteome</keyword>
<evidence type="ECO:0000313" key="2">
    <source>
        <dbReference type="EMBL" id="VEU37478.1"/>
    </source>
</evidence>
<proteinExistence type="predicted"/>
<feature type="region of interest" description="Disordered" evidence="1">
    <location>
        <begin position="176"/>
        <end position="198"/>
    </location>
</feature>
<feature type="compositionally biased region" description="Basic and acidic residues" evidence="1">
    <location>
        <begin position="103"/>
        <end position="129"/>
    </location>
</feature>
<protein>
    <recommendedName>
        <fullName evidence="4">Centromere protein J C-terminal domain-containing protein</fullName>
    </recommendedName>
</protein>
<dbReference type="OrthoDB" id="48794at2759"/>
<feature type="region of interest" description="Disordered" evidence="1">
    <location>
        <begin position="99"/>
        <end position="142"/>
    </location>
</feature>
<sequence length="746" mass="82064">MATYHYANEAEPPQFRSTDHRGPPPPSTPYLTKKLLTMVTSSEKRQPRSSPASPADSIAEAMKNDLEELVGYIDNLAFDHANETANIAEAARTPAMNKQLFSGEDHPPFASRPRERTSGGKNVFRDRTNRFGATTSQATTGNKLGGSLKVVGTALEDRSSSSVRLVASVAEQPITADPVGTPLTRQEPAGSPPPQEASLYFHDESLSLILSDSEDTNDGIFDRSRPESEAPKRGRCTKDTERSPRLLSALQHDGFVSTPTRAKTISFRAVSKDPTPSKPAPSTSVLDTMGNGTLDSLRESSNIFDSEESPSDPFSAARHSDLKARRGTPHPRRVFDRLGRESLDRKGNEWWRARPVPAENTAARSISFLPDAKDDEFAAEENGSKSLHWGADVTTPLPHRRDTVKGTPHPFGRRSDSSDADEHLGENDNYMQKSGLQRTVPETPLANPNTLKNLVLTSPESARKLLKEAITALKEAREERDAAREWASNTKESVLKWAENQRQLIRTESALSNSTPISSEFAQQQQYQTFETLIDNLRSEIEASKSSTEAQLETMRLKQDVKIQELSRQLSDVKDKLYRSTEGKEIAGCNECKQSQKTTKYTNVDAPGSIHKTPQNNTAGLTRTASRSERSSGSSRGSHRTRRATPNGGHLIDYGNGVTKEIHPDGTTVTRFKNGDVETRFPPNSSTASSPSASAMMAYYHCTEEVLKITLRDGSVLYEYATGQVERHCASGVKIIRFPDGTKTIV</sequence>
<feature type="region of interest" description="Disordered" evidence="1">
    <location>
        <begin position="603"/>
        <end position="692"/>
    </location>
</feature>
<dbReference type="Gene3D" id="2.60.450.20">
    <property type="match status" value="1"/>
</dbReference>
<evidence type="ECO:0000313" key="3">
    <source>
        <dbReference type="Proteomes" id="UP000291116"/>
    </source>
</evidence>
<gene>
    <name evidence="2" type="ORF">PSNMU_V1.4_AUG-EV-PASAV3_0042970</name>
</gene>
<accession>A0A448Z626</accession>
<feature type="compositionally biased region" description="Basic and acidic residues" evidence="1">
    <location>
        <begin position="413"/>
        <end position="426"/>
    </location>
</feature>
<dbReference type="EMBL" id="CAACVS010000126">
    <property type="protein sequence ID" value="VEU37478.1"/>
    <property type="molecule type" value="Genomic_DNA"/>
</dbReference>
<evidence type="ECO:0008006" key="4">
    <source>
        <dbReference type="Google" id="ProtNLM"/>
    </source>
</evidence>
<feature type="region of interest" description="Disordered" evidence="1">
    <location>
        <begin position="266"/>
        <end position="334"/>
    </location>
</feature>
<reference evidence="2 3" key="1">
    <citation type="submission" date="2019-01" db="EMBL/GenBank/DDBJ databases">
        <authorList>
            <person name="Ferrante I. M."/>
        </authorList>
    </citation>
    <scope>NUCLEOTIDE SEQUENCE [LARGE SCALE GENOMIC DNA]</scope>
    <source>
        <strain evidence="2 3">B856</strain>
    </source>
</reference>